<reference evidence="6" key="1">
    <citation type="submission" date="2019-08" db="EMBL/GenBank/DDBJ databases">
        <authorList>
            <person name="Kucharzyk K."/>
            <person name="Murdoch R.W."/>
            <person name="Higgins S."/>
            <person name="Loffler F."/>
        </authorList>
    </citation>
    <scope>NUCLEOTIDE SEQUENCE</scope>
</reference>
<protein>
    <submittedName>
        <fullName evidence="6">Transcriptional regulatory protein SrrA</fullName>
    </submittedName>
</protein>
<evidence type="ECO:0000259" key="5">
    <source>
        <dbReference type="PROSITE" id="PS51755"/>
    </source>
</evidence>
<accession>A0A644Z2P3</accession>
<proteinExistence type="predicted"/>
<dbReference type="InterPro" id="IPR011006">
    <property type="entry name" value="CheY-like_superfamily"/>
</dbReference>
<dbReference type="SMART" id="SM00448">
    <property type="entry name" value="REC"/>
    <property type="match status" value="1"/>
</dbReference>
<evidence type="ECO:0000256" key="3">
    <source>
        <dbReference type="ARBA" id="ARBA00023125"/>
    </source>
</evidence>
<feature type="domain" description="Response regulatory" evidence="4">
    <location>
        <begin position="3"/>
        <end position="119"/>
    </location>
</feature>
<feature type="domain" description="OmpR/PhoB-type" evidence="5">
    <location>
        <begin position="128"/>
        <end position="224"/>
    </location>
</feature>
<dbReference type="InterPro" id="IPR001867">
    <property type="entry name" value="OmpR/PhoB-type_DNA-bd"/>
</dbReference>
<name>A0A644Z2P3_9ZZZZ</name>
<dbReference type="CDD" id="cd17574">
    <property type="entry name" value="REC_OmpR"/>
    <property type="match status" value="1"/>
</dbReference>
<keyword evidence="3" id="KW-0238">DNA-binding</keyword>
<dbReference type="Pfam" id="PF00072">
    <property type="entry name" value="Response_reg"/>
    <property type="match status" value="1"/>
</dbReference>
<dbReference type="FunFam" id="1.10.10.10:FF:000018">
    <property type="entry name" value="DNA-binding response regulator ResD"/>
    <property type="match status" value="1"/>
</dbReference>
<keyword evidence="2" id="KW-0902">Two-component regulatory system</keyword>
<dbReference type="GO" id="GO:0006355">
    <property type="term" value="P:regulation of DNA-templated transcription"/>
    <property type="evidence" value="ECO:0007669"/>
    <property type="project" value="InterPro"/>
</dbReference>
<dbReference type="InterPro" id="IPR001789">
    <property type="entry name" value="Sig_transdc_resp-reg_receiver"/>
</dbReference>
<dbReference type="GO" id="GO:0005829">
    <property type="term" value="C:cytosol"/>
    <property type="evidence" value="ECO:0007669"/>
    <property type="project" value="TreeGrafter"/>
</dbReference>
<dbReference type="PROSITE" id="PS50110">
    <property type="entry name" value="RESPONSE_REGULATORY"/>
    <property type="match status" value="1"/>
</dbReference>
<comment type="caution">
    <text evidence="6">The sequence shown here is derived from an EMBL/GenBank/DDBJ whole genome shotgun (WGS) entry which is preliminary data.</text>
</comment>
<dbReference type="Gene3D" id="3.40.50.2300">
    <property type="match status" value="1"/>
</dbReference>
<dbReference type="GO" id="GO:0000156">
    <property type="term" value="F:phosphorelay response regulator activity"/>
    <property type="evidence" value="ECO:0007669"/>
    <property type="project" value="TreeGrafter"/>
</dbReference>
<sequence>MIKILIADDEEKIRRLVSDFLKRDGITVLEAADGAEALARFEEHKDELSLVILDVMMPVHDGWSVLRRIKGEMPALPVLMLTARSEEADEVFGFELGADDYVGKPFSPVVLTARIKALLRKTAERDASAPRDFGGIVIDEVARVVTMDGARLDLSPKEYELLVYLAGNYNIAVSRDQILNAVWGYDYYGDLRTVDTHIKKVRAKLGRRGDYIRTVRGYGYRFEA</sequence>
<dbReference type="SUPFAM" id="SSF52172">
    <property type="entry name" value="CheY-like"/>
    <property type="match status" value="1"/>
</dbReference>
<evidence type="ECO:0000256" key="2">
    <source>
        <dbReference type="ARBA" id="ARBA00023012"/>
    </source>
</evidence>
<organism evidence="6">
    <name type="scientific">bioreactor metagenome</name>
    <dbReference type="NCBI Taxonomy" id="1076179"/>
    <lineage>
        <taxon>unclassified sequences</taxon>
        <taxon>metagenomes</taxon>
        <taxon>ecological metagenomes</taxon>
    </lineage>
</organism>
<dbReference type="InterPro" id="IPR036388">
    <property type="entry name" value="WH-like_DNA-bd_sf"/>
</dbReference>
<dbReference type="Gene3D" id="1.10.10.10">
    <property type="entry name" value="Winged helix-like DNA-binding domain superfamily/Winged helix DNA-binding domain"/>
    <property type="match status" value="1"/>
</dbReference>
<gene>
    <name evidence="6" type="primary">srrA_39</name>
    <name evidence="6" type="ORF">SDC9_78986</name>
</gene>
<dbReference type="PANTHER" id="PTHR48111">
    <property type="entry name" value="REGULATOR OF RPOS"/>
    <property type="match status" value="1"/>
</dbReference>
<dbReference type="SMART" id="SM00862">
    <property type="entry name" value="Trans_reg_C"/>
    <property type="match status" value="1"/>
</dbReference>
<dbReference type="InterPro" id="IPR039420">
    <property type="entry name" value="WalR-like"/>
</dbReference>
<dbReference type="GO" id="GO:0000976">
    <property type="term" value="F:transcription cis-regulatory region binding"/>
    <property type="evidence" value="ECO:0007669"/>
    <property type="project" value="TreeGrafter"/>
</dbReference>
<dbReference type="PROSITE" id="PS51755">
    <property type="entry name" value="OMPR_PHOB"/>
    <property type="match status" value="1"/>
</dbReference>
<evidence type="ECO:0000256" key="1">
    <source>
        <dbReference type="ARBA" id="ARBA00022553"/>
    </source>
</evidence>
<dbReference type="CDD" id="cd00383">
    <property type="entry name" value="trans_reg_C"/>
    <property type="match status" value="1"/>
</dbReference>
<dbReference type="Gene3D" id="6.10.250.690">
    <property type="match status" value="1"/>
</dbReference>
<evidence type="ECO:0000259" key="4">
    <source>
        <dbReference type="PROSITE" id="PS50110"/>
    </source>
</evidence>
<dbReference type="AlphaFoldDB" id="A0A644Z2P3"/>
<keyword evidence="1" id="KW-0597">Phosphoprotein</keyword>
<dbReference type="EMBL" id="VSSQ01006356">
    <property type="protein sequence ID" value="MPM32424.1"/>
    <property type="molecule type" value="Genomic_DNA"/>
</dbReference>
<dbReference type="GO" id="GO:0032993">
    <property type="term" value="C:protein-DNA complex"/>
    <property type="evidence" value="ECO:0007669"/>
    <property type="project" value="TreeGrafter"/>
</dbReference>
<dbReference type="Pfam" id="PF00486">
    <property type="entry name" value="Trans_reg_C"/>
    <property type="match status" value="1"/>
</dbReference>
<dbReference type="PANTHER" id="PTHR48111:SF73">
    <property type="entry name" value="ALKALINE PHOSPHATASE SYNTHESIS TRANSCRIPTIONAL REGULATORY PROTEIN PHOP"/>
    <property type="match status" value="1"/>
</dbReference>
<evidence type="ECO:0000313" key="6">
    <source>
        <dbReference type="EMBL" id="MPM32424.1"/>
    </source>
</evidence>